<dbReference type="GO" id="GO:0010181">
    <property type="term" value="F:FMN binding"/>
    <property type="evidence" value="ECO:0007669"/>
    <property type="project" value="InterPro"/>
</dbReference>
<evidence type="ECO:0000256" key="1">
    <source>
        <dbReference type="ARBA" id="ARBA00001917"/>
    </source>
</evidence>
<protein>
    <submittedName>
        <fullName evidence="7">Flavin reductase (DIM6/NTAB) family NADH-FMN oxidoreductase RutF</fullName>
    </submittedName>
    <submittedName>
        <fullName evidence="6">Flavin reductase like domain</fullName>
    </submittedName>
</protein>
<dbReference type="AlphaFoldDB" id="A0A377SY77"/>
<dbReference type="InterPro" id="IPR012349">
    <property type="entry name" value="Split_barrel_FMN-bd"/>
</dbReference>
<sequence>MPPFTIHTKARMGSTSMELTISALSPDEKYALISDCVVPRPIAWINTQSTSGIVNVAPFSYFNIVSNEPMIVSVSINRRHDNALLKDTARNILQTGECVVHLPSRGHAPQVNASAASFAPNESEATALGLALTPSTAVKPPRLADCGIALECRLHMHVEVGDPVVADLILLEVIHLGVADDLLRDGRVHPEPLDPLSRLGGPDYAVVGERFIIQRPK</sequence>
<dbReference type="Pfam" id="PF01613">
    <property type="entry name" value="Flavin_Reduct"/>
    <property type="match status" value="1"/>
</dbReference>
<reference evidence="6 8" key="1">
    <citation type="submission" date="2018-06" db="EMBL/GenBank/DDBJ databases">
        <authorList>
            <consortium name="Pathogen Informatics"/>
            <person name="Doyle S."/>
        </authorList>
    </citation>
    <scope>NUCLEOTIDE SEQUENCE [LARGE SCALE GENOMIC DNA]</scope>
    <source>
        <strain evidence="6 8">NCTC11159</strain>
    </source>
</reference>
<keyword evidence="3" id="KW-0288">FMN</keyword>
<dbReference type="SMART" id="SM00903">
    <property type="entry name" value="Flavin_Reduct"/>
    <property type="match status" value="1"/>
</dbReference>
<evidence type="ECO:0000256" key="3">
    <source>
        <dbReference type="ARBA" id="ARBA00022643"/>
    </source>
</evidence>
<name>A0A377SY77_9NEIS</name>
<proteinExistence type="inferred from homology"/>
<accession>A0A377SY77</accession>
<organism evidence="6 8">
    <name type="scientific">Iodobacter fluviatilis</name>
    <dbReference type="NCBI Taxonomy" id="537"/>
    <lineage>
        <taxon>Bacteria</taxon>
        <taxon>Pseudomonadati</taxon>
        <taxon>Pseudomonadota</taxon>
        <taxon>Betaproteobacteria</taxon>
        <taxon>Neisseriales</taxon>
        <taxon>Chitinibacteraceae</taxon>
        <taxon>Iodobacter</taxon>
    </lineage>
</organism>
<dbReference type="InterPro" id="IPR002563">
    <property type="entry name" value="Flavin_Rdtase-like_dom"/>
</dbReference>
<dbReference type="EMBL" id="SMBT01000012">
    <property type="protein sequence ID" value="TCU83366.1"/>
    <property type="molecule type" value="Genomic_DNA"/>
</dbReference>
<dbReference type="Proteomes" id="UP000255108">
    <property type="component" value="Unassembled WGS sequence"/>
</dbReference>
<keyword evidence="2" id="KW-0285">Flavoprotein</keyword>
<evidence type="ECO:0000313" key="6">
    <source>
        <dbReference type="EMBL" id="STR45917.1"/>
    </source>
</evidence>
<gene>
    <name evidence="7" type="ORF">EV682_11289</name>
    <name evidence="6" type="ORF">NCTC11159_04509</name>
</gene>
<evidence type="ECO:0000259" key="5">
    <source>
        <dbReference type="SMART" id="SM00903"/>
    </source>
</evidence>
<evidence type="ECO:0000256" key="2">
    <source>
        <dbReference type="ARBA" id="ARBA00022630"/>
    </source>
</evidence>
<evidence type="ECO:0000313" key="7">
    <source>
        <dbReference type="EMBL" id="TCU83366.1"/>
    </source>
</evidence>
<comment type="similarity">
    <text evidence="4">Belongs to the flavoredoxin family.</text>
</comment>
<reference evidence="7 9" key="2">
    <citation type="submission" date="2019-03" db="EMBL/GenBank/DDBJ databases">
        <title>Genomic Encyclopedia of Type Strains, Phase IV (KMG-IV): sequencing the most valuable type-strain genomes for metagenomic binning, comparative biology and taxonomic classification.</title>
        <authorList>
            <person name="Goeker M."/>
        </authorList>
    </citation>
    <scope>NUCLEOTIDE SEQUENCE [LARGE SCALE GENOMIC DNA]</scope>
    <source>
        <strain evidence="7 9">DSM 3764</strain>
    </source>
</reference>
<feature type="domain" description="Flavin reductase like" evidence="5">
    <location>
        <begin position="38"/>
        <end position="190"/>
    </location>
</feature>
<dbReference type="SUPFAM" id="SSF50475">
    <property type="entry name" value="FMN-binding split barrel"/>
    <property type="match status" value="1"/>
</dbReference>
<evidence type="ECO:0000313" key="9">
    <source>
        <dbReference type="Proteomes" id="UP000295794"/>
    </source>
</evidence>
<evidence type="ECO:0000313" key="8">
    <source>
        <dbReference type="Proteomes" id="UP000255108"/>
    </source>
</evidence>
<dbReference type="Gene3D" id="2.30.110.10">
    <property type="entry name" value="Electron Transport, Fmn-binding Protein, Chain A"/>
    <property type="match status" value="1"/>
</dbReference>
<evidence type="ECO:0000256" key="4">
    <source>
        <dbReference type="ARBA" id="ARBA00038054"/>
    </source>
</evidence>
<dbReference type="Proteomes" id="UP000295794">
    <property type="component" value="Unassembled WGS sequence"/>
</dbReference>
<dbReference type="PANTHER" id="PTHR33798:SF5">
    <property type="entry name" value="FLAVIN REDUCTASE LIKE DOMAIN-CONTAINING PROTEIN"/>
    <property type="match status" value="1"/>
</dbReference>
<dbReference type="PANTHER" id="PTHR33798">
    <property type="entry name" value="FLAVOPROTEIN OXYGENASE"/>
    <property type="match status" value="1"/>
</dbReference>
<dbReference type="GO" id="GO:0016646">
    <property type="term" value="F:oxidoreductase activity, acting on the CH-NH group of donors, NAD or NADP as acceptor"/>
    <property type="evidence" value="ECO:0007669"/>
    <property type="project" value="UniProtKB-ARBA"/>
</dbReference>
<keyword evidence="9" id="KW-1185">Reference proteome</keyword>
<comment type="cofactor">
    <cofactor evidence="1">
        <name>FMN</name>
        <dbReference type="ChEBI" id="CHEBI:58210"/>
    </cofactor>
</comment>
<dbReference type="EMBL" id="UGHR01000006">
    <property type="protein sequence ID" value="STR45917.1"/>
    <property type="molecule type" value="Genomic_DNA"/>
</dbReference>